<dbReference type="SUPFAM" id="SSF52402">
    <property type="entry name" value="Adenine nucleotide alpha hydrolases-like"/>
    <property type="match status" value="1"/>
</dbReference>
<dbReference type="EMBL" id="CAVN010000086">
    <property type="protein sequence ID" value="CDF57337.1"/>
    <property type="molecule type" value="Genomic_DNA"/>
</dbReference>
<dbReference type="CDD" id="cd24138">
    <property type="entry name" value="TtcA-like"/>
    <property type="match status" value="1"/>
</dbReference>
<keyword evidence="4" id="KW-1185">Reference proteome</keyword>
<reference evidence="3" key="1">
    <citation type="submission" date="2013-03" db="EMBL/GenBank/DDBJ databases">
        <title>Draft genome sequence of the hydrogen-ethanol-producing anaerobic alkalithermophilic Caloramator celere.</title>
        <authorList>
            <person name="Ciranna A."/>
            <person name="Larjo A."/>
            <person name="Kivisto A."/>
            <person name="Santala V."/>
            <person name="Roos C."/>
            <person name="Karp M."/>
        </authorList>
    </citation>
    <scope>NUCLEOTIDE SEQUENCE [LARGE SCALE GENOMIC DNA]</scope>
    <source>
        <strain evidence="3">DSM 8682</strain>
    </source>
</reference>
<comment type="caution">
    <text evidence="3">The sequence shown here is derived from an EMBL/GenBank/DDBJ whole genome shotgun (WGS) entry which is preliminary data.</text>
</comment>
<evidence type="ECO:0000313" key="4">
    <source>
        <dbReference type="Proteomes" id="UP000014923"/>
    </source>
</evidence>
<sequence length="249" mass="28448">MKQILGKLRKAATDFNMIQDGDKIAVGVSGGKDSNLLLKALKMYQRFANEKFELFAITIDMGFENYDPTPLIKYCEELGVPHKIVHTQIGEILFEVRKEKNPCSLCANMRRGILHDTAKELGCNKVALGHHLNDAIETFLLSMFYEGRLNTFSPVTYLSRKDIYLIRPFVYVYEKEIIGACNKFNIPVVKNPCPANGETKRQYIKDLIKQIEHDIPFVKDNILGAIMNTEQLNIWDKDRIQKICGSKTT</sequence>
<dbReference type="PANTHER" id="PTHR43686:SF1">
    <property type="entry name" value="AMINOTRAN_5 DOMAIN-CONTAINING PROTEIN"/>
    <property type="match status" value="1"/>
</dbReference>
<evidence type="ECO:0000256" key="1">
    <source>
        <dbReference type="ARBA" id="ARBA00022679"/>
    </source>
</evidence>
<dbReference type="PANTHER" id="PTHR43686">
    <property type="entry name" value="SULFURTRANSFERASE-RELATED"/>
    <property type="match status" value="1"/>
</dbReference>
<evidence type="ECO:0000259" key="2">
    <source>
        <dbReference type="Pfam" id="PF01171"/>
    </source>
</evidence>
<dbReference type="InterPro" id="IPR011063">
    <property type="entry name" value="TilS/TtcA_N"/>
</dbReference>
<dbReference type="RefSeq" id="WP_018660382.1">
    <property type="nucleotide sequence ID" value="NZ_HF952018.1"/>
</dbReference>
<dbReference type="GO" id="GO:0016740">
    <property type="term" value="F:transferase activity"/>
    <property type="evidence" value="ECO:0007669"/>
    <property type="project" value="UniProtKB-KW"/>
</dbReference>
<dbReference type="HOGENOM" id="CLU_026481_5_2_9"/>
<dbReference type="Proteomes" id="UP000014923">
    <property type="component" value="Unassembled WGS sequence"/>
</dbReference>
<dbReference type="AlphaFoldDB" id="R7RMD4"/>
<evidence type="ECO:0000313" key="3">
    <source>
        <dbReference type="EMBL" id="CDF57337.1"/>
    </source>
</evidence>
<gene>
    <name evidence="3" type="ORF">TCEL_01251</name>
</gene>
<keyword evidence="1" id="KW-0808">Transferase</keyword>
<dbReference type="InterPro" id="IPR014729">
    <property type="entry name" value="Rossmann-like_a/b/a_fold"/>
</dbReference>
<dbReference type="PIRSF" id="PIRSF004976">
    <property type="entry name" value="ATPase_YdaO"/>
    <property type="match status" value="1"/>
</dbReference>
<accession>R7RMD4</accession>
<dbReference type="Pfam" id="PF01171">
    <property type="entry name" value="ATP_bind_3"/>
    <property type="match status" value="1"/>
</dbReference>
<dbReference type="GO" id="GO:0008033">
    <property type="term" value="P:tRNA processing"/>
    <property type="evidence" value="ECO:0007669"/>
    <property type="project" value="InterPro"/>
</dbReference>
<dbReference type="OrthoDB" id="9801054at2"/>
<protein>
    <submittedName>
        <fullName evidence="3">tRNA(Cytosine32)-2-thiocytidine synthetase</fullName>
    </submittedName>
</protein>
<dbReference type="Gene3D" id="3.40.50.620">
    <property type="entry name" value="HUPs"/>
    <property type="match status" value="1"/>
</dbReference>
<dbReference type="InterPro" id="IPR035107">
    <property type="entry name" value="tRNA_thiolation_TtcA_Ctu1"/>
</dbReference>
<name>R7RMD4_9CLOT</name>
<proteinExistence type="predicted"/>
<dbReference type="eggNOG" id="COG0037">
    <property type="taxonomic scope" value="Bacteria"/>
</dbReference>
<organism evidence="3 4">
    <name type="scientific">Thermobrachium celere DSM 8682</name>
    <dbReference type="NCBI Taxonomy" id="941824"/>
    <lineage>
        <taxon>Bacteria</taxon>
        <taxon>Bacillati</taxon>
        <taxon>Bacillota</taxon>
        <taxon>Clostridia</taxon>
        <taxon>Eubacteriales</taxon>
        <taxon>Clostridiaceae</taxon>
        <taxon>Thermobrachium</taxon>
    </lineage>
</organism>
<feature type="domain" description="tRNA(Ile)-lysidine/2-thiocytidine synthase N-terminal" evidence="2">
    <location>
        <begin position="23"/>
        <end position="204"/>
    </location>
</feature>